<protein>
    <recommendedName>
        <fullName evidence="1">methenyltetrahydrofolate cyclohydrolase</fullName>
        <ecNumber evidence="1">3.5.4.9</ecNumber>
    </recommendedName>
</protein>
<proteinExistence type="predicted"/>
<feature type="domain" description="Tetrahydrofolate dehydrogenase/cyclohydrolase NAD(P)-binding" evidence="2">
    <location>
        <begin position="124"/>
        <end position="265"/>
    </location>
</feature>
<dbReference type="InterPro" id="IPR020631">
    <property type="entry name" value="THF_DH/CycHdrlase_NAD-bd_dom"/>
</dbReference>
<comment type="caution">
    <text evidence="3">The sequence shown here is derived from an EMBL/GenBank/DDBJ whole genome shotgun (WGS) entry which is preliminary data.</text>
</comment>
<dbReference type="Gene3D" id="3.40.50.720">
    <property type="entry name" value="NAD(P)-binding Rossmann-like Domain"/>
    <property type="match status" value="1"/>
</dbReference>
<accession>A0A1F6DJS0</accession>
<dbReference type="PANTHER" id="PTHR48099:SF5">
    <property type="entry name" value="C-1-TETRAHYDROFOLATE SYNTHASE, CYTOPLASMIC"/>
    <property type="match status" value="1"/>
</dbReference>
<dbReference type="STRING" id="1798495.A3C19_01445"/>
<dbReference type="SUPFAM" id="SSF51735">
    <property type="entry name" value="NAD(P)-binding Rossmann-fold domains"/>
    <property type="match status" value="1"/>
</dbReference>
<dbReference type="EC" id="3.5.4.9" evidence="1"/>
<dbReference type="AlphaFoldDB" id="A0A1F6DJS0"/>
<evidence type="ECO:0000313" key="4">
    <source>
        <dbReference type="Proteomes" id="UP000178532"/>
    </source>
</evidence>
<organism evidence="3 4">
    <name type="scientific">Candidatus Kaiserbacteria bacterium RIFCSPHIGHO2_02_FULL_54_22</name>
    <dbReference type="NCBI Taxonomy" id="1798495"/>
    <lineage>
        <taxon>Bacteria</taxon>
        <taxon>Candidatus Kaiseribacteriota</taxon>
    </lineage>
</organism>
<evidence type="ECO:0000313" key="3">
    <source>
        <dbReference type="EMBL" id="OGG61675.1"/>
    </source>
</evidence>
<dbReference type="SUPFAM" id="SSF53223">
    <property type="entry name" value="Aminoacid dehydrogenase-like, N-terminal domain"/>
    <property type="match status" value="1"/>
</dbReference>
<name>A0A1F6DJS0_9BACT</name>
<dbReference type="Proteomes" id="UP000178532">
    <property type="component" value="Unassembled WGS sequence"/>
</dbReference>
<dbReference type="GO" id="GO:0005829">
    <property type="term" value="C:cytosol"/>
    <property type="evidence" value="ECO:0007669"/>
    <property type="project" value="TreeGrafter"/>
</dbReference>
<dbReference type="GO" id="GO:0004477">
    <property type="term" value="F:methenyltetrahydrofolate cyclohydrolase activity"/>
    <property type="evidence" value="ECO:0007669"/>
    <property type="project" value="UniProtKB-EC"/>
</dbReference>
<dbReference type="GO" id="GO:0035999">
    <property type="term" value="P:tetrahydrofolate interconversion"/>
    <property type="evidence" value="ECO:0007669"/>
    <property type="project" value="TreeGrafter"/>
</dbReference>
<dbReference type="EMBL" id="MFLI01000018">
    <property type="protein sequence ID" value="OGG61675.1"/>
    <property type="molecule type" value="Genomic_DNA"/>
</dbReference>
<dbReference type="InterPro" id="IPR036291">
    <property type="entry name" value="NAD(P)-bd_dom_sf"/>
</dbReference>
<dbReference type="GO" id="GO:0004488">
    <property type="term" value="F:methylenetetrahydrofolate dehydrogenase (NADP+) activity"/>
    <property type="evidence" value="ECO:0007669"/>
    <property type="project" value="InterPro"/>
</dbReference>
<dbReference type="Pfam" id="PF02882">
    <property type="entry name" value="THF_DHG_CYH_C"/>
    <property type="match status" value="1"/>
</dbReference>
<gene>
    <name evidence="3" type="ORF">A3C19_01445</name>
</gene>
<reference evidence="3 4" key="1">
    <citation type="journal article" date="2016" name="Nat. Commun.">
        <title>Thousands of microbial genomes shed light on interconnected biogeochemical processes in an aquifer system.</title>
        <authorList>
            <person name="Anantharaman K."/>
            <person name="Brown C.T."/>
            <person name="Hug L.A."/>
            <person name="Sharon I."/>
            <person name="Castelle C.J."/>
            <person name="Probst A.J."/>
            <person name="Thomas B.C."/>
            <person name="Singh A."/>
            <person name="Wilkins M.J."/>
            <person name="Karaoz U."/>
            <person name="Brodie E.L."/>
            <person name="Williams K.H."/>
            <person name="Hubbard S.S."/>
            <person name="Banfield J.F."/>
        </authorList>
    </citation>
    <scope>NUCLEOTIDE SEQUENCE [LARGE SCALE GENOMIC DNA]</scope>
</reference>
<sequence>MIIDGRTMAKDIFARAKTRTQGLARPPLVVALVASDTPATRSYLAMKAKRAMDAGCIFETRALGVTFSDAGSVIVQLPVPVGVSQKEVCDAIPVEKDADVLSSAAREKFERGDADALLPPVVGAVAEIFKTYAVEPRGKKAVVIGSGWLVGSPCAVWLKQQGAEVSILTSKSENLSENSLPASRQLRGADIIISGAGSPHLIKPEMLKEGVVLIDAGTSESGGTLAGDADPACAGKCSLFTPVPGGVGPLAVACLFANAVTLAERVINK</sequence>
<evidence type="ECO:0000259" key="2">
    <source>
        <dbReference type="Pfam" id="PF02882"/>
    </source>
</evidence>
<dbReference type="InterPro" id="IPR046346">
    <property type="entry name" value="Aminoacid_DH-like_N_sf"/>
</dbReference>
<dbReference type="PANTHER" id="PTHR48099">
    <property type="entry name" value="C-1-TETRAHYDROFOLATE SYNTHASE, CYTOPLASMIC-RELATED"/>
    <property type="match status" value="1"/>
</dbReference>
<dbReference type="InterPro" id="IPR000672">
    <property type="entry name" value="THF_DH/CycHdrlase"/>
</dbReference>
<dbReference type="PRINTS" id="PR00085">
    <property type="entry name" value="THFDHDRGNASE"/>
</dbReference>
<dbReference type="Gene3D" id="3.40.50.10860">
    <property type="entry name" value="Leucine Dehydrogenase, chain A, domain 1"/>
    <property type="match status" value="1"/>
</dbReference>
<evidence type="ECO:0000256" key="1">
    <source>
        <dbReference type="ARBA" id="ARBA00012776"/>
    </source>
</evidence>